<protein>
    <submittedName>
        <fullName evidence="1">TPR repeat protein</fullName>
    </submittedName>
</protein>
<evidence type="ECO:0000313" key="2">
    <source>
        <dbReference type="Proteomes" id="UP001230426"/>
    </source>
</evidence>
<accession>A0ABT9RLZ0</accession>
<dbReference type="SUPFAM" id="SSF81901">
    <property type="entry name" value="HCP-like"/>
    <property type="match status" value="1"/>
</dbReference>
<gene>
    <name evidence="1" type="ORF">J2S55_009123</name>
</gene>
<keyword evidence="2" id="KW-1185">Reference proteome</keyword>
<comment type="caution">
    <text evidence="1">The sequence shown here is derived from an EMBL/GenBank/DDBJ whole genome shotgun (WGS) entry which is preliminary data.</text>
</comment>
<dbReference type="RefSeq" id="WP_306874272.1">
    <property type="nucleotide sequence ID" value="NZ_JAUSRB010000002.1"/>
</dbReference>
<dbReference type="EMBL" id="JAUSRB010000002">
    <property type="protein sequence ID" value="MDP9869857.1"/>
    <property type="molecule type" value="Genomic_DNA"/>
</dbReference>
<proteinExistence type="predicted"/>
<dbReference type="Proteomes" id="UP001230426">
    <property type="component" value="Unassembled WGS sequence"/>
</dbReference>
<name>A0ABT9RLZ0_9ACTN</name>
<organism evidence="1 2">
    <name type="scientific">Streptosporangium brasiliense</name>
    <dbReference type="NCBI Taxonomy" id="47480"/>
    <lineage>
        <taxon>Bacteria</taxon>
        <taxon>Bacillati</taxon>
        <taxon>Actinomycetota</taxon>
        <taxon>Actinomycetes</taxon>
        <taxon>Streptosporangiales</taxon>
        <taxon>Streptosporangiaceae</taxon>
        <taxon>Streptosporangium</taxon>
    </lineage>
</organism>
<reference evidence="1 2" key="1">
    <citation type="submission" date="2023-07" db="EMBL/GenBank/DDBJ databases">
        <title>Sequencing the genomes of 1000 actinobacteria strains.</title>
        <authorList>
            <person name="Klenk H.-P."/>
        </authorList>
    </citation>
    <scope>NUCLEOTIDE SEQUENCE [LARGE SCALE GENOMIC DNA]</scope>
    <source>
        <strain evidence="1 2">DSM 44109</strain>
    </source>
</reference>
<evidence type="ECO:0000313" key="1">
    <source>
        <dbReference type="EMBL" id="MDP9869857.1"/>
    </source>
</evidence>
<sequence>MEEPARNREEARRLYRQAVDAGDFDALNLPARMREEAGDREEAERLVCFGLTAEGEIEVPWSS</sequence>